<dbReference type="Gene3D" id="3.20.20.210">
    <property type="match status" value="1"/>
</dbReference>
<comment type="caution">
    <text evidence="2">The sequence shown here is derived from an EMBL/GenBank/DDBJ whole genome shotgun (WGS) entry which is preliminary data.</text>
</comment>
<organism evidence="2">
    <name type="scientific">marine sediment metagenome</name>
    <dbReference type="NCBI Taxonomy" id="412755"/>
    <lineage>
        <taxon>unclassified sequences</taxon>
        <taxon>metagenomes</taxon>
        <taxon>ecological metagenomes</taxon>
    </lineage>
</organism>
<sequence>MVRTINSIERVKAAINFKGPDKVPVWKFGSGSDLYILANLPSVNWRPGHDDVEKGLFPHTGNDLVIKYGLWKWDKPEWAKNDKYKDWLNLPREEVDEFGTIWVRKGINTMGHPGRPSLQDYSKLDEYFEKYTPNFDEKSRYSYAIQMCNKKATDKYRMCSLGLGPFQIASQIRGFEKILSDQYRKKNELKELLEHLTNCFINLEKMWVKYGGNPDGFVLYDDLGEQRGPFFSNKIFKDFYKSVYKNLFETAHDLGCDFHLHCCGKIDPIIPLLIEWGLDALELDSPRMTGYHELNQYRGKIMIWACLNIQSIYTLGTPSECEREVWHMIRNLGTPLGGMGAYFYPQVDHIQVTQANIDAFSEGLAKYGNYENLPDHWWTYPVVDDWKDNEVPPLPPKRN</sequence>
<dbReference type="InterPro" id="IPR052024">
    <property type="entry name" value="Methanogen_methyltrans"/>
</dbReference>
<accession>A0A0F9I0T5</accession>
<dbReference type="Pfam" id="PF01208">
    <property type="entry name" value="URO-D"/>
    <property type="match status" value="1"/>
</dbReference>
<feature type="domain" description="Uroporphyrinogen decarboxylase (URO-D)" evidence="1">
    <location>
        <begin position="139"/>
        <end position="330"/>
    </location>
</feature>
<dbReference type="InterPro" id="IPR000257">
    <property type="entry name" value="Uroporphyrinogen_deCOase"/>
</dbReference>
<dbReference type="InterPro" id="IPR038071">
    <property type="entry name" value="UROD/MetE-like_sf"/>
</dbReference>
<evidence type="ECO:0000259" key="1">
    <source>
        <dbReference type="Pfam" id="PF01208"/>
    </source>
</evidence>
<dbReference type="PANTHER" id="PTHR47099:SF1">
    <property type="entry name" value="METHYLCOBAMIDE:COM METHYLTRANSFERASE MTBA"/>
    <property type="match status" value="1"/>
</dbReference>
<dbReference type="EMBL" id="LAZR01013585">
    <property type="protein sequence ID" value="KKM21276.1"/>
    <property type="molecule type" value="Genomic_DNA"/>
</dbReference>
<proteinExistence type="predicted"/>
<dbReference type="GO" id="GO:0006779">
    <property type="term" value="P:porphyrin-containing compound biosynthetic process"/>
    <property type="evidence" value="ECO:0007669"/>
    <property type="project" value="InterPro"/>
</dbReference>
<reference evidence="2" key="1">
    <citation type="journal article" date="2015" name="Nature">
        <title>Complex archaea that bridge the gap between prokaryotes and eukaryotes.</title>
        <authorList>
            <person name="Spang A."/>
            <person name="Saw J.H."/>
            <person name="Jorgensen S.L."/>
            <person name="Zaremba-Niedzwiedzka K."/>
            <person name="Martijn J."/>
            <person name="Lind A.E."/>
            <person name="van Eijk R."/>
            <person name="Schleper C."/>
            <person name="Guy L."/>
            <person name="Ettema T.J."/>
        </authorList>
    </citation>
    <scope>NUCLEOTIDE SEQUENCE</scope>
</reference>
<name>A0A0F9I0T5_9ZZZZ</name>
<dbReference type="PANTHER" id="PTHR47099">
    <property type="entry name" value="METHYLCOBAMIDE:COM METHYLTRANSFERASE MTBA"/>
    <property type="match status" value="1"/>
</dbReference>
<dbReference type="SUPFAM" id="SSF51726">
    <property type="entry name" value="UROD/MetE-like"/>
    <property type="match status" value="1"/>
</dbReference>
<dbReference type="GO" id="GO:0004853">
    <property type="term" value="F:uroporphyrinogen decarboxylase activity"/>
    <property type="evidence" value="ECO:0007669"/>
    <property type="project" value="InterPro"/>
</dbReference>
<dbReference type="AlphaFoldDB" id="A0A0F9I0T5"/>
<protein>
    <recommendedName>
        <fullName evidence="1">Uroporphyrinogen decarboxylase (URO-D) domain-containing protein</fullName>
    </recommendedName>
</protein>
<gene>
    <name evidence="2" type="ORF">LCGC14_1637050</name>
</gene>
<evidence type="ECO:0000313" key="2">
    <source>
        <dbReference type="EMBL" id="KKM21276.1"/>
    </source>
</evidence>